<feature type="compositionally biased region" description="Polar residues" evidence="1">
    <location>
        <begin position="9"/>
        <end position="29"/>
    </location>
</feature>
<feature type="compositionally biased region" description="Polar residues" evidence="1">
    <location>
        <begin position="97"/>
        <end position="112"/>
    </location>
</feature>
<gene>
    <name evidence="2" type="ORF">CC86DRAFT_411304</name>
</gene>
<proteinExistence type="predicted"/>
<dbReference type="EMBL" id="MU006238">
    <property type="protein sequence ID" value="KAF2820985.1"/>
    <property type="molecule type" value="Genomic_DNA"/>
</dbReference>
<evidence type="ECO:0000313" key="2">
    <source>
        <dbReference type="EMBL" id="KAF2820985.1"/>
    </source>
</evidence>
<evidence type="ECO:0000313" key="3">
    <source>
        <dbReference type="Proteomes" id="UP000799424"/>
    </source>
</evidence>
<accession>A0A6A6ZL85</accession>
<feature type="compositionally biased region" description="Polar residues" evidence="1">
    <location>
        <begin position="66"/>
        <end position="77"/>
    </location>
</feature>
<feature type="region of interest" description="Disordered" evidence="1">
    <location>
        <begin position="1"/>
        <end position="130"/>
    </location>
</feature>
<reference evidence="2" key="1">
    <citation type="journal article" date="2020" name="Stud. Mycol.">
        <title>101 Dothideomycetes genomes: a test case for predicting lifestyles and emergence of pathogens.</title>
        <authorList>
            <person name="Haridas S."/>
            <person name="Albert R."/>
            <person name="Binder M."/>
            <person name="Bloem J."/>
            <person name="Labutti K."/>
            <person name="Salamov A."/>
            <person name="Andreopoulos B."/>
            <person name="Baker S."/>
            <person name="Barry K."/>
            <person name="Bills G."/>
            <person name="Bluhm B."/>
            <person name="Cannon C."/>
            <person name="Castanera R."/>
            <person name="Culley D."/>
            <person name="Daum C."/>
            <person name="Ezra D."/>
            <person name="Gonzalez J."/>
            <person name="Henrissat B."/>
            <person name="Kuo A."/>
            <person name="Liang C."/>
            <person name="Lipzen A."/>
            <person name="Lutzoni F."/>
            <person name="Magnuson J."/>
            <person name="Mondo S."/>
            <person name="Nolan M."/>
            <person name="Ohm R."/>
            <person name="Pangilinan J."/>
            <person name="Park H.-J."/>
            <person name="Ramirez L."/>
            <person name="Alfaro M."/>
            <person name="Sun H."/>
            <person name="Tritt A."/>
            <person name="Yoshinaga Y."/>
            <person name="Zwiers L.-H."/>
            <person name="Turgeon B."/>
            <person name="Goodwin S."/>
            <person name="Spatafora J."/>
            <person name="Crous P."/>
            <person name="Grigoriev I."/>
        </authorList>
    </citation>
    <scope>NUCLEOTIDE SEQUENCE</scope>
    <source>
        <strain evidence="2">CBS 113818</strain>
    </source>
</reference>
<keyword evidence="3" id="KW-1185">Reference proteome</keyword>
<protein>
    <submittedName>
        <fullName evidence="2">Uncharacterized protein</fullName>
    </submittedName>
</protein>
<name>A0A6A6ZL85_9PLEO</name>
<dbReference type="AlphaFoldDB" id="A0A6A6ZL85"/>
<sequence>MSIAPGPSNHWTQQRQSAYQQDQLGSQEACQHDAAHANQLLEMRRHLVSLHADSAAHHAQPPTNEPTPENQSQTMTLKYSYPDASASPSTDPYAPANQASVTSDLETSSAHTIGQREDERSSDVSEPPPEALRLIVDMRDMRNEIEGIAYDVAGLREEVRKVLGLVGGVAGE</sequence>
<dbReference type="Proteomes" id="UP000799424">
    <property type="component" value="Unassembled WGS sequence"/>
</dbReference>
<feature type="compositionally biased region" description="Basic and acidic residues" evidence="1">
    <location>
        <begin position="114"/>
        <end position="123"/>
    </location>
</feature>
<evidence type="ECO:0000256" key="1">
    <source>
        <dbReference type="SAM" id="MobiDB-lite"/>
    </source>
</evidence>
<organism evidence="2 3">
    <name type="scientific">Ophiobolus disseminans</name>
    <dbReference type="NCBI Taxonomy" id="1469910"/>
    <lineage>
        <taxon>Eukaryota</taxon>
        <taxon>Fungi</taxon>
        <taxon>Dikarya</taxon>
        <taxon>Ascomycota</taxon>
        <taxon>Pezizomycotina</taxon>
        <taxon>Dothideomycetes</taxon>
        <taxon>Pleosporomycetidae</taxon>
        <taxon>Pleosporales</taxon>
        <taxon>Pleosporineae</taxon>
        <taxon>Phaeosphaeriaceae</taxon>
        <taxon>Ophiobolus</taxon>
    </lineage>
</organism>